<keyword evidence="3" id="KW-1185">Reference proteome</keyword>
<evidence type="ECO:0008006" key="4">
    <source>
        <dbReference type="Google" id="ProtNLM"/>
    </source>
</evidence>
<sequence length="501" mass="51165">MDITYFGPSIDVFAQAFYDSVDDEFDLVITTNTPTQVVGINPDTNWEVTMTGTGLNANTLSGTVTGITIRDDLGNTIMTLTNFAWATSDLIPAMIDLIELDDSTALDALLDIGDVNFDGSGAVDGFDLVLDTLTTNVDAIGTPFDDTLEGGSGDDSLAGGAGRDRLEGNDGNDTIDASGGSTASQGWGDYIRPGLGSNTIIGHAGLYASGDGIDISYGNMSGVGGGLTINVGANGSGTAVAANGAVNDTFTYANYFEGSAGNDSITGSNADHWEGFAPLGGADTVNGRGGYDMLSYQWEISYFGGVGSGIVVDAAAGTVTDTQGNTDHFSNIEEIRGSERGDTMSAVGSATGMHFEGLDGNDSLLGSAHSDWLEGGDGNDTIRTGDNDLEDIVVPGRGNDLVDFSGVVTGFGTLGHWDLSAGINATIDGNANTGTIDKGMNGTTTIVGIQTTMTGTNNFGFALIGSSHNDSFNLTVADGGWMMVNGSAGTDSYQINASNGS</sequence>
<dbReference type="Pfam" id="PF00353">
    <property type="entry name" value="HemolysinCabind"/>
    <property type="match status" value="3"/>
</dbReference>
<name>A0AAE3WGW6_9RHOB</name>
<dbReference type="SUPFAM" id="SSF51120">
    <property type="entry name" value="beta-Roll"/>
    <property type="match status" value="2"/>
</dbReference>
<evidence type="ECO:0000256" key="1">
    <source>
        <dbReference type="SAM" id="MobiDB-lite"/>
    </source>
</evidence>
<gene>
    <name evidence="2" type="ORF">NO357_21170</name>
</gene>
<dbReference type="Gene3D" id="2.150.10.10">
    <property type="entry name" value="Serralysin-like metalloprotease, C-terminal"/>
    <property type="match status" value="2"/>
</dbReference>
<evidence type="ECO:0000313" key="3">
    <source>
        <dbReference type="Proteomes" id="UP001226762"/>
    </source>
</evidence>
<feature type="non-terminal residue" evidence="2">
    <location>
        <position position="501"/>
    </location>
</feature>
<dbReference type="GO" id="GO:0005509">
    <property type="term" value="F:calcium ion binding"/>
    <property type="evidence" value="ECO:0007669"/>
    <property type="project" value="InterPro"/>
</dbReference>
<reference evidence="2" key="1">
    <citation type="submission" date="2022-07" db="EMBL/GenBank/DDBJ databases">
        <authorList>
            <person name="Otstavnykh N."/>
            <person name="Isaeva M."/>
            <person name="Bystritskaya E."/>
        </authorList>
    </citation>
    <scope>NUCLEOTIDE SEQUENCE</scope>
    <source>
        <strain evidence="2">KCTC 52189</strain>
    </source>
</reference>
<dbReference type="EMBL" id="JANHAX010000009">
    <property type="protein sequence ID" value="MDQ2092424.1"/>
    <property type="molecule type" value="Genomic_DNA"/>
</dbReference>
<dbReference type="RefSeq" id="WP_376744413.1">
    <property type="nucleotide sequence ID" value="NZ_JANHAX010000009.1"/>
</dbReference>
<dbReference type="PROSITE" id="PS00330">
    <property type="entry name" value="HEMOLYSIN_CALCIUM"/>
    <property type="match status" value="1"/>
</dbReference>
<dbReference type="AlphaFoldDB" id="A0AAE3WGW6"/>
<reference evidence="2" key="2">
    <citation type="submission" date="2023-02" db="EMBL/GenBank/DDBJ databases">
        <title>'Rhodoalgimonas zhirmunskyi' gen. nov., isolated from a red alga.</title>
        <authorList>
            <person name="Nedashkovskaya O.I."/>
            <person name="Otstavnykh N.Y."/>
            <person name="Bystritskaya E.P."/>
            <person name="Balabanova L.A."/>
            <person name="Isaeva M.P."/>
        </authorList>
    </citation>
    <scope>NUCLEOTIDE SEQUENCE</scope>
    <source>
        <strain evidence="2">KCTC 52189</strain>
    </source>
</reference>
<organism evidence="2 3">
    <name type="scientific">Marimonas arenosa</name>
    <dbReference type="NCBI Taxonomy" id="1795305"/>
    <lineage>
        <taxon>Bacteria</taxon>
        <taxon>Pseudomonadati</taxon>
        <taxon>Pseudomonadota</taxon>
        <taxon>Alphaproteobacteria</taxon>
        <taxon>Rhodobacterales</taxon>
        <taxon>Paracoccaceae</taxon>
        <taxon>Marimonas</taxon>
    </lineage>
</organism>
<dbReference type="Proteomes" id="UP001226762">
    <property type="component" value="Unassembled WGS sequence"/>
</dbReference>
<comment type="caution">
    <text evidence="2">The sequence shown here is derived from an EMBL/GenBank/DDBJ whole genome shotgun (WGS) entry which is preliminary data.</text>
</comment>
<dbReference type="InterPro" id="IPR018511">
    <property type="entry name" value="Hemolysin-typ_Ca-bd_CS"/>
</dbReference>
<accession>A0AAE3WGW6</accession>
<dbReference type="InterPro" id="IPR011049">
    <property type="entry name" value="Serralysin-like_metalloprot_C"/>
</dbReference>
<dbReference type="PRINTS" id="PR00313">
    <property type="entry name" value="CABNDNGRPT"/>
</dbReference>
<proteinExistence type="predicted"/>
<protein>
    <recommendedName>
        <fullName evidence="4">Calcium-binding protein</fullName>
    </recommendedName>
</protein>
<feature type="region of interest" description="Disordered" evidence="1">
    <location>
        <begin position="144"/>
        <end position="183"/>
    </location>
</feature>
<evidence type="ECO:0000313" key="2">
    <source>
        <dbReference type="EMBL" id="MDQ2092424.1"/>
    </source>
</evidence>
<dbReference type="InterPro" id="IPR001343">
    <property type="entry name" value="Hemolysn_Ca-bd"/>
</dbReference>